<dbReference type="HOGENOM" id="CLU_066192_17_15_9"/>
<dbReference type="SUPFAM" id="SSF47413">
    <property type="entry name" value="lambda repressor-like DNA-binding domains"/>
    <property type="match status" value="1"/>
</dbReference>
<dbReference type="Pfam" id="PF01381">
    <property type="entry name" value="HTH_3"/>
    <property type="match status" value="1"/>
</dbReference>
<protein>
    <recommendedName>
        <fullName evidence="1">HTH cro/C1-type domain-containing protein</fullName>
    </recommendedName>
</protein>
<dbReference type="GO" id="GO:0003677">
    <property type="term" value="F:DNA binding"/>
    <property type="evidence" value="ECO:0007669"/>
    <property type="project" value="InterPro"/>
</dbReference>
<dbReference type="CDD" id="cd00093">
    <property type="entry name" value="HTH_XRE"/>
    <property type="match status" value="1"/>
</dbReference>
<evidence type="ECO:0000259" key="1">
    <source>
        <dbReference type="PROSITE" id="PS50943"/>
    </source>
</evidence>
<evidence type="ECO:0000313" key="2">
    <source>
        <dbReference type="EMBL" id="ENZ05163.1"/>
    </source>
</evidence>
<comment type="caution">
    <text evidence="2">The sequence shown here is derived from an EMBL/GenBank/DDBJ whole genome shotgun (WGS) entry which is preliminary data.</text>
</comment>
<dbReference type="Proteomes" id="UP000013085">
    <property type="component" value="Unassembled WGS sequence"/>
</dbReference>
<dbReference type="PROSITE" id="PS50943">
    <property type="entry name" value="HTH_CROC1"/>
    <property type="match status" value="1"/>
</dbReference>
<organism evidence="2 3">
    <name type="scientific">[Clostridium] clostridioforme 90A8</name>
    <dbReference type="NCBI Taxonomy" id="999408"/>
    <lineage>
        <taxon>Bacteria</taxon>
        <taxon>Bacillati</taxon>
        <taxon>Bacillota</taxon>
        <taxon>Clostridia</taxon>
        <taxon>Lachnospirales</taxon>
        <taxon>Lachnospiraceae</taxon>
        <taxon>Enterocloster</taxon>
    </lineage>
</organism>
<reference evidence="2 3" key="1">
    <citation type="submission" date="2013-01" db="EMBL/GenBank/DDBJ databases">
        <title>The Genome Sequence of Clostridium clostridioforme 90A8.</title>
        <authorList>
            <consortium name="The Broad Institute Genome Sequencing Platform"/>
            <person name="Earl A."/>
            <person name="Ward D."/>
            <person name="Feldgarden M."/>
            <person name="Gevers D."/>
            <person name="Courvalin P."/>
            <person name="Lambert T."/>
            <person name="Walker B."/>
            <person name="Young S.K."/>
            <person name="Zeng Q."/>
            <person name="Gargeya S."/>
            <person name="Fitzgerald M."/>
            <person name="Haas B."/>
            <person name="Abouelleil A."/>
            <person name="Alvarado L."/>
            <person name="Arachchi H.M."/>
            <person name="Berlin A.M."/>
            <person name="Chapman S.B."/>
            <person name="Dewar J."/>
            <person name="Goldberg J."/>
            <person name="Griggs A."/>
            <person name="Gujja S."/>
            <person name="Hansen M."/>
            <person name="Howarth C."/>
            <person name="Imamovic A."/>
            <person name="Larimer J."/>
            <person name="McCowan C."/>
            <person name="Murphy C."/>
            <person name="Neiman D."/>
            <person name="Pearson M."/>
            <person name="Priest M."/>
            <person name="Roberts A."/>
            <person name="Saif S."/>
            <person name="Shea T."/>
            <person name="Sisk P."/>
            <person name="Sykes S."/>
            <person name="Wortman J."/>
            <person name="Nusbaum C."/>
            <person name="Birren B."/>
        </authorList>
    </citation>
    <scope>NUCLEOTIDE SEQUENCE [LARGE SCALE GENOMIC DNA]</scope>
    <source>
        <strain evidence="2 3">90A8</strain>
    </source>
</reference>
<evidence type="ECO:0000313" key="3">
    <source>
        <dbReference type="Proteomes" id="UP000013085"/>
    </source>
</evidence>
<dbReference type="SMART" id="SM00530">
    <property type="entry name" value="HTH_XRE"/>
    <property type="match status" value="1"/>
</dbReference>
<dbReference type="InterPro" id="IPR001387">
    <property type="entry name" value="Cro/C1-type_HTH"/>
</dbReference>
<dbReference type="EMBL" id="AGYR01000083">
    <property type="protein sequence ID" value="ENZ05163.1"/>
    <property type="molecule type" value="Genomic_DNA"/>
</dbReference>
<feature type="domain" description="HTH cro/C1-type" evidence="1">
    <location>
        <begin position="8"/>
        <end position="62"/>
    </location>
</feature>
<gene>
    <name evidence="2" type="ORF">HMPREF1090_05746</name>
</gene>
<dbReference type="RefSeq" id="WP_002595130.1">
    <property type="nucleotide sequence ID" value="NZ_KB851004.1"/>
</dbReference>
<dbReference type="PATRIC" id="fig|999408.3.peg.6151"/>
<sequence length="102" mass="11859">MIDILQKITLERTARNWTEYQLALKSGLPQSTISSWYRKNMLPSLTSLAKICSAFDMSMSQFLATDNYRELNHTQIALLEKWDCLTPPQKKAFFELLKTIVE</sequence>
<name>A0A0E2H1M9_9FIRM</name>
<accession>A0A0E2H1M9</accession>
<proteinExistence type="predicted"/>
<dbReference type="InterPro" id="IPR010982">
    <property type="entry name" value="Lambda_DNA-bd_dom_sf"/>
</dbReference>
<dbReference type="Gene3D" id="1.10.260.40">
    <property type="entry name" value="lambda repressor-like DNA-binding domains"/>
    <property type="match status" value="1"/>
</dbReference>
<dbReference type="AlphaFoldDB" id="A0A0E2H1M9"/>